<name>A0A9D1FGK9_9PROT</name>
<sequence length="149" mass="15405">MPNPIGGFLTLLTPKANAAAIQCYMCQQIVGANWTVDASCTGTSCTNCKTTTTTLNGVITTRTATMISNCPTGLTGTITCSCRRTYSYKCAAGYYGQPKSTLPGQCTECPGNGTSAVGSTSITSCYLPSGTSCSDTSGTCTYTSNCYYS</sequence>
<dbReference type="Proteomes" id="UP000886742">
    <property type="component" value="Unassembled WGS sequence"/>
</dbReference>
<comment type="caution">
    <text evidence="1">The sequence shown here is derived from an EMBL/GenBank/DDBJ whole genome shotgun (WGS) entry which is preliminary data.</text>
</comment>
<accession>A0A9D1FGK9</accession>
<organism evidence="1 2">
    <name type="scientific">Candidatus Enterousia intestinigallinarum</name>
    <dbReference type="NCBI Taxonomy" id="2840790"/>
    <lineage>
        <taxon>Bacteria</taxon>
        <taxon>Pseudomonadati</taxon>
        <taxon>Pseudomonadota</taxon>
        <taxon>Alphaproteobacteria</taxon>
        <taxon>Candidatus Enterousia</taxon>
    </lineage>
</organism>
<protein>
    <submittedName>
        <fullName evidence="1">Uncharacterized protein</fullName>
    </submittedName>
</protein>
<evidence type="ECO:0000313" key="1">
    <source>
        <dbReference type="EMBL" id="HIS71180.1"/>
    </source>
</evidence>
<proteinExistence type="predicted"/>
<dbReference type="AlphaFoldDB" id="A0A9D1FGK9"/>
<reference evidence="1" key="2">
    <citation type="journal article" date="2021" name="PeerJ">
        <title>Extensive microbial diversity within the chicken gut microbiome revealed by metagenomics and culture.</title>
        <authorList>
            <person name="Gilroy R."/>
            <person name="Ravi A."/>
            <person name="Getino M."/>
            <person name="Pursley I."/>
            <person name="Horton D.L."/>
            <person name="Alikhan N.F."/>
            <person name="Baker D."/>
            <person name="Gharbi K."/>
            <person name="Hall N."/>
            <person name="Watson M."/>
            <person name="Adriaenssens E.M."/>
            <person name="Foster-Nyarko E."/>
            <person name="Jarju S."/>
            <person name="Secka A."/>
            <person name="Antonio M."/>
            <person name="Oren A."/>
            <person name="Chaudhuri R.R."/>
            <person name="La Ragione R."/>
            <person name="Hildebrand F."/>
            <person name="Pallen M.J."/>
        </authorList>
    </citation>
    <scope>NUCLEOTIDE SEQUENCE</scope>
    <source>
        <strain evidence="1">ChiGjej3B3-5194</strain>
    </source>
</reference>
<dbReference type="EMBL" id="DVJI01000013">
    <property type="protein sequence ID" value="HIS71180.1"/>
    <property type="molecule type" value="Genomic_DNA"/>
</dbReference>
<evidence type="ECO:0000313" key="2">
    <source>
        <dbReference type="Proteomes" id="UP000886742"/>
    </source>
</evidence>
<reference evidence="1" key="1">
    <citation type="submission" date="2020-10" db="EMBL/GenBank/DDBJ databases">
        <authorList>
            <person name="Gilroy R."/>
        </authorList>
    </citation>
    <scope>NUCLEOTIDE SEQUENCE</scope>
    <source>
        <strain evidence="1">ChiGjej3B3-5194</strain>
    </source>
</reference>
<gene>
    <name evidence="1" type="ORF">IAD02_04330</name>
</gene>